<reference evidence="3" key="1">
    <citation type="journal article" date="2019" name="Int. J. Syst. Evol. Microbiol.">
        <title>The Global Catalogue of Microorganisms (GCM) 10K type strain sequencing project: providing services to taxonomists for standard genome sequencing and annotation.</title>
        <authorList>
            <consortium name="The Broad Institute Genomics Platform"/>
            <consortium name="The Broad Institute Genome Sequencing Center for Infectious Disease"/>
            <person name="Wu L."/>
            <person name="Ma J."/>
        </authorList>
    </citation>
    <scope>NUCLEOTIDE SEQUENCE [LARGE SCALE GENOMIC DNA]</scope>
    <source>
        <strain evidence="3">CCUG 50213</strain>
    </source>
</reference>
<evidence type="ECO:0000256" key="1">
    <source>
        <dbReference type="SAM" id="Phobius"/>
    </source>
</evidence>
<keyword evidence="3" id="KW-1185">Reference proteome</keyword>
<sequence length="97" mass="10635">MVFIGWALALLGVFGCLFSGALVIRASPEAPVKIWDVNPEAPHAGWLQVIGILLVIVGAALLEQPQKWVLLPFLFFNSLIWVGMRAAHNRRVAGIDF</sequence>
<name>A0ABW3TP33_9MICO</name>
<evidence type="ECO:0000313" key="2">
    <source>
        <dbReference type="EMBL" id="MFD1201162.1"/>
    </source>
</evidence>
<organism evidence="2 3">
    <name type="scientific">Leucobacter albus</name>
    <dbReference type="NCBI Taxonomy" id="272210"/>
    <lineage>
        <taxon>Bacteria</taxon>
        <taxon>Bacillati</taxon>
        <taxon>Actinomycetota</taxon>
        <taxon>Actinomycetes</taxon>
        <taxon>Micrococcales</taxon>
        <taxon>Microbacteriaceae</taxon>
        <taxon>Leucobacter</taxon>
    </lineage>
</organism>
<feature type="transmembrane region" description="Helical" evidence="1">
    <location>
        <begin position="45"/>
        <end position="62"/>
    </location>
</feature>
<dbReference type="EMBL" id="JBHTLY010000002">
    <property type="protein sequence ID" value="MFD1201162.1"/>
    <property type="molecule type" value="Genomic_DNA"/>
</dbReference>
<dbReference type="Proteomes" id="UP001597181">
    <property type="component" value="Unassembled WGS sequence"/>
</dbReference>
<evidence type="ECO:0000313" key="3">
    <source>
        <dbReference type="Proteomes" id="UP001597181"/>
    </source>
</evidence>
<protein>
    <submittedName>
        <fullName evidence="2">Uncharacterized protein</fullName>
    </submittedName>
</protein>
<keyword evidence="1" id="KW-0472">Membrane</keyword>
<feature type="transmembrane region" description="Helical" evidence="1">
    <location>
        <begin position="69"/>
        <end position="87"/>
    </location>
</feature>
<gene>
    <name evidence="2" type="ORF">ACFQ3U_04570</name>
</gene>
<keyword evidence="1" id="KW-1133">Transmembrane helix</keyword>
<keyword evidence="1" id="KW-0812">Transmembrane</keyword>
<accession>A0ABW3TP33</accession>
<dbReference type="RefSeq" id="WP_343957116.1">
    <property type="nucleotide sequence ID" value="NZ_BAAAKZ010000001.1"/>
</dbReference>
<proteinExistence type="predicted"/>
<comment type="caution">
    <text evidence="2">The sequence shown here is derived from an EMBL/GenBank/DDBJ whole genome shotgun (WGS) entry which is preliminary data.</text>
</comment>